<sequence length="466" mass="50773">MYKRSLFFVLAVCAIWSLSACKKFLTIGPSSTSINPTTVKDFQEMLNSDSLSKCHFFMLDVMSDDLLLSDAQVAASTNYYLRGYLWQSLIWNPADADVMYNSTYSRILQMNIILDRINSAPADSYNTPQNKSIVISQALINRAWYYLQLVNAYGAAYDATTSATDPGVPLVVTANNYALLPRASVAEVYAQVIADLKTAVNNPYLTSKGTDIIHPGKASGFALLARAYLYEGNYTSAAAYADSVLATQSTLQSYSATGYLAPSQLPDLVTNPEILLGRVTADLAFYSFYTATIMPSSTLTSTLTTSDLRYSKKFSSASRFSPATYAVSGGNTMFFDNSVGVPEVMLIKAECLARNGSFAAAGTLISTLRKARLSASTFAAEKRTYTAANILGYVLDERRRELFYHGGLRLFDLKRLNKDATLKKDITRLNTAGTVIATLPAGSGLYLVPFSPTVLAANPNIVQNPR</sequence>
<dbReference type="SUPFAM" id="SSF48452">
    <property type="entry name" value="TPR-like"/>
    <property type="match status" value="1"/>
</dbReference>
<dbReference type="InterPro" id="IPR011990">
    <property type="entry name" value="TPR-like_helical_dom_sf"/>
</dbReference>
<evidence type="ECO:0000256" key="2">
    <source>
        <dbReference type="ARBA" id="ARBA00006275"/>
    </source>
</evidence>
<evidence type="ECO:0000256" key="3">
    <source>
        <dbReference type="ARBA" id="ARBA00022729"/>
    </source>
</evidence>
<dbReference type="eggNOG" id="COG0388">
    <property type="taxonomic scope" value="Bacteria"/>
</dbReference>
<comment type="subcellular location">
    <subcellularLocation>
        <location evidence="1">Cell outer membrane</location>
    </subcellularLocation>
</comment>
<keyword evidence="3 6" id="KW-0732">Signal</keyword>
<dbReference type="HOGENOM" id="CLU_015553_3_0_10"/>
<name>H1YE50_9SPHI</name>
<feature type="domain" description="RagB/SusD" evidence="7">
    <location>
        <begin position="343"/>
        <end position="465"/>
    </location>
</feature>
<dbReference type="Pfam" id="PF07980">
    <property type="entry name" value="SusD_RagB"/>
    <property type="match status" value="1"/>
</dbReference>
<evidence type="ECO:0000256" key="5">
    <source>
        <dbReference type="ARBA" id="ARBA00023237"/>
    </source>
</evidence>
<evidence type="ECO:0000256" key="6">
    <source>
        <dbReference type="SAM" id="SignalP"/>
    </source>
</evidence>
<evidence type="ECO:0000259" key="8">
    <source>
        <dbReference type="Pfam" id="PF14322"/>
    </source>
</evidence>
<dbReference type="InterPro" id="IPR033985">
    <property type="entry name" value="SusD-like_N"/>
</dbReference>
<evidence type="ECO:0008006" key="11">
    <source>
        <dbReference type="Google" id="ProtNLM"/>
    </source>
</evidence>
<dbReference type="GO" id="GO:0009279">
    <property type="term" value="C:cell outer membrane"/>
    <property type="evidence" value="ECO:0007669"/>
    <property type="project" value="UniProtKB-SubCell"/>
</dbReference>
<dbReference type="AlphaFoldDB" id="H1YE50"/>
<dbReference type="Proteomes" id="UP000002774">
    <property type="component" value="Chromosome"/>
</dbReference>
<evidence type="ECO:0000256" key="1">
    <source>
        <dbReference type="ARBA" id="ARBA00004442"/>
    </source>
</evidence>
<organism evidence="9 10">
    <name type="scientific">Mucilaginibacter paludis DSM 18603</name>
    <dbReference type="NCBI Taxonomy" id="714943"/>
    <lineage>
        <taxon>Bacteria</taxon>
        <taxon>Pseudomonadati</taxon>
        <taxon>Bacteroidota</taxon>
        <taxon>Sphingobacteriia</taxon>
        <taxon>Sphingobacteriales</taxon>
        <taxon>Sphingobacteriaceae</taxon>
        <taxon>Mucilaginibacter</taxon>
    </lineage>
</organism>
<feature type="chain" id="PRO_5003557272" description="RagB/SusD domain-containing protein" evidence="6">
    <location>
        <begin position="21"/>
        <end position="466"/>
    </location>
</feature>
<keyword evidence="4" id="KW-0472">Membrane</keyword>
<evidence type="ECO:0000313" key="9">
    <source>
        <dbReference type="EMBL" id="EHQ25228.1"/>
    </source>
</evidence>
<dbReference type="EMBL" id="CM001403">
    <property type="protein sequence ID" value="EHQ25228.1"/>
    <property type="molecule type" value="Genomic_DNA"/>
</dbReference>
<gene>
    <name evidence="9" type="ORF">Mucpa_1056</name>
</gene>
<feature type="domain" description="SusD-like N-terminal" evidence="8">
    <location>
        <begin position="36"/>
        <end position="229"/>
    </location>
</feature>
<dbReference type="PROSITE" id="PS51257">
    <property type="entry name" value="PROKAR_LIPOPROTEIN"/>
    <property type="match status" value="1"/>
</dbReference>
<dbReference type="InterPro" id="IPR012944">
    <property type="entry name" value="SusD_RagB_dom"/>
</dbReference>
<evidence type="ECO:0000256" key="4">
    <source>
        <dbReference type="ARBA" id="ARBA00023136"/>
    </source>
</evidence>
<proteinExistence type="inferred from homology"/>
<evidence type="ECO:0000259" key="7">
    <source>
        <dbReference type="Pfam" id="PF07980"/>
    </source>
</evidence>
<keyword evidence="5" id="KW-0998">Cell outer membrane</keyword>
<accession>H1YE50</accession>
<protein>
    <recommendedName>
        <fullName evidence="11">RagB/SusD domain-containing protein</fullName>
    </recommendedName>
</protein>
<feature type="signal peptide" evidence="6">
    <location>
        <begin position="1"/>
        <end position="20"/>
    </location>
</feature>
<reference evidence="9" key="1">
    <citation type="submission" date="2011-09" db="EMBL/GenBank/DDBJ databases">
        <title>The permanent draft genome of Mucilaginibacter paludis DSM 18603.</title>
        <authorList>
            <consortium name="US DOE Joint Genome Institute (JGI-PGF)"/>
            <person name="Lucas S."/>
            <person name="Han J."/>
            <person name="Lapidus A."/>
            <person name="Bruce D."/>
            <person name="Goodwin L."/>
            <person name="Pitluck S."/>
            <person name="Peters L."/>
            <person name="Kyrpides N."/>
            <person name="Mavromatis K."/>
            <person name="Ivanova N."/>
            <person name="Mikhailova N."/>
            <person name="Held B."/>
            <person name="Detter J.C."/>
            <person name="Tapia R."/>
            <person name="Han C."/>
            <person name="Land M."/>
            <person name="Hauser L."/>
            <person name="Markowitz V."/>
            <person name="Cheng J.-F."/>
            <person name="Hugenholtz P."/>
            <person name="Woyke T."/>
            <person name="Wu D."/>
            <person name="Tindall B."/>
            <person name="Brambilla E."/>
            <person name="Klenk H.-P."/>
            <person name="Eisen J.A."/>
        </authorList>
    </citation>
    <scope>NUCLEOTIDE SEQUENCE [LARGE SCALE GENOMIC DNA]</scope>
    <source>
        <strain evidence="9">DSM 18603</strain>
    </source>
</reference>
<dbReference type="STRING" id="714943.Mucpa_1056"/>
<comment type="similarity">
    <text evidence="2">Belongs to the SusD family.</text>
</comment>
<dbReference type="Gene3D" id="1.25.40.390">
    <property type="match status" value="1"/>
</dbReference>
<evidence type="ECO:0000313" key="10">
    <source>
        <dbReference type="Proteomes" id="UP000002774"/>
    </source>
</evidence>
<dbReference type="Pfam" id="PF14322">
    <property type="entry name" value="SusD-like_3"/>
    <property type="match status" value="1"/>
</dbReference>
<keyword evidence="10" id="KW-1185">Reference proteome</keyword>